<name>A0A2M8KVP9_9BACT</name>
<evidence type="ECO:0000313" key="1">
    <source>
        <dbReference type="EMBL" id="PJE63979.1"/>
    </source>
</evidence>
<evidence type="ECO:0000313" key="2">
    <source>
        <dbReference type="Proteomes" id="UP000231569"/>
    </source>
</evidence>
<proteinExistence type="predicted"/>
<reference evidence="2" key="1">
    <citation type="submission" date="2017-09" db="EMBL/GenBank/DDBJ databases">
        <title>Depth-based differentiation of microbial function through sediment-hosted aquifers and enrichment of novel symbionts in the deep terrestrial subsurface.</title>
        <authorList>
            <person name="Probst A.J."/>
            <person name="Ladd B."/>
            <person name="Jarett J.K."/>
            <person name="Geller-Mcgrath D.E."/>
            <person name="Sieber C.M.K."/>
            <person name="Emerson J.B."/>
            <person name="Anantharaman K."/>
            <person name="Thomas B.C."/>
            <person name="Malmstrom R."/>
            <person name="Stieglmeier M."/>
            <person name="Klingl A."/>
            <person name="Woyke T."/>
            <person name="Ryan C.M."/>
            <person name="Banfield J.F."/>
        </authorList>
    </citation>
    <scope>NUCLEOTIDE SEQUENCE [LARGE SCALE GENOMIC DNA]</scope>
</reference>
<dbReference type="Pfam" id="PF02643">
    <property type="entry name" value="DUF192"/>
    <property type="match status" value="1"/>
</dbReference>
<evidence type="ECO:0008006" key="3">
    <source>
        <dbReference type="Google" id="ProtNLM"/>
    </source>
</evidence>
<organism evidence="1 2">
    <name type="scientific">Candidatus Roizmanbacteria bacterium CG10_big_fil_rev_8_21_14_0_10_45_7</name>
    <dbReference type="NCBI Taxonomy" id="1974854"/>
    <lineage>
        <taxon>Bacteria</taxon>
        <taxon>Candidatus Roizmaniibacteriota</taxon>
    </lineage>
</organism>
<dbReference type="Proteomes" id="UP000231569">
    <property type="component" value="Unassembled WGS sequence"/>
</dbReference>
<protein>
    <recommendedName>
        <fullName evidence="3">DUF192 domain-containing protein</fullName>
    </recommendedName>
</protein>
<dbReference type="AlphaFoldDB" id="A0A2M8KVP9"/>
<dbReference type="EMBL" id="PFEE01000006">
    <property type="protein sequence ID" value="PJE63979.1"/>
    <property type="molecule type" value="Genomic_DNA"/>
</dbReference>
<dbReference type="PANTHER" id="PTHR37953:SF1">
    <property type="entry name" value="UPF0127 PROTEIN MJ1496"/>
    <property type="match status" value="1"/>
</dbReference>
<gene>
    <name evidence="1" type="ORF">COU89_00300</name>
</gene>
<dbReference type="PANTHER" id="PTHR37953">
    <property type="entry name" value="UPF0127 PROTEIN MJ1496"/>
    <property type="match status" value="1"/>
</dbReference>
<comment type="caution">
    <text evidence="1">The sequence shown here is derived from an EMBL/GenBank/DDBJ whole genome shotgun (WGS) entry which is preliminary data.</text>
</comment>
<dbReference type="InterPro" id="IPR003795">
    <property type="entry name" value="DUF192"/>
</dbReference>
<accession>A0A2M8KVP9</accession>
<sequence length="152" mass="17085">MRSIVSIAAVLLIAGTVIILTVMRAKEKPTPSIQTLTIGNARLRVTFADTYKKREQGLSGRPSMPENEGMLFTFPVSGTWTFWMKDMLFDLDFIYINDGTVIALKEHIPAPRNNNGTVAIVEPTKEFDWMVEVNSGWIEKNIIKIGDRVTLL</sequence>
<dbReference type="Gene3D" id="2.60.120.1140">
    <property type="entry name" value="Protein of unknown function DUF192"/>
    <property type="match status" value="1"/>
</dbReference>
<dbReference type="InterPro" id="IPR038695">
    <property type="entry name" value="Saro_0823-like_sf"/>
</dbReference>